<dbReference type="InterPro" id="IPR008503">
    <property type="entry name" value="Asp_endopeptidase"/>
</dbReference>
<evidence type="ECO:0000313" key="2">
    <source>
        <dbReference type="EMBL" id="RMJ05733.1"/>
    </source>
</evidence>
<dbReference type="SUPFAM" id="SSF50630">
    <property type="entry name" value="Acid proteases"/>
    <property type="match status" value="1"/>
</dbReference>
<feature type="domain" description="Retropepsin-like aspartic endopeptidase" evidence="1">
    <location>
        <begin position="117"/>
        <end position="250"/>
    </location>
</feature>
<reference evidence="2 3" key="1">
    <citation type="submission" date="2018-08" db="EMBL/GenBank/DDBJ databases">
        <title>Whole Genome Sequence of the Moderate Halophilic Marine Bacterium Marinobacter litoralis Sw-45.</title>
        <authorList>
            <person name="Musa H."/>
        </authorList>
    </citation>
    <scope>NUCLEOTIDE SEQUENCE [LARGE SCALE GENOMIC DNA]</scope>
    <source>
        <strain evidence="2 3">Sw-45</strain>
    </source>
</reference>
<dbReference type="Gene3D" id="2.40.70.10">
    <property type="entry name" value="Acid Proteases"/>
    <property type="match status" value="1"/>
</dbReference>
<accession>A0A3M2RK76</accession>
<gene>
    <name evidence="2" type="ORF">DOQ08_00405</name>
</gene>
<sequence length="267" mass="29756">MGDRFFKPRPLLAFGMTALFFTLSGCTADQYFMVPKEGVDDIRASLNKQRATMVTMENNAGVRQEQLLGHQKQSTQTILDAIATQVEKPVCPPTVQRSCPPVPKDTGRADRLKGKVVVGEVEKLFLADAKTVYTARIDSGAETSSIHTRNVKRFERDGGNWVRFEVPVPGSSGEEWVTLEKEISRRVKIIQSAADEAERRVVVELQFAIGDHEQVAEFTLADRTNLTYEVLIGRNVLRDVMLIDVGKEFATELPKSYLKKAPKGDDA</sequence>
<protein>
    <recommendedName>
        <fullName evidence="1">Retropepsin-like aspartic endopeptidase domain-containing protein</fullName>
    </recommendedName>
</protein>
<comment type="caution">
    <text evidence="2">The sequence shown here is derived from an EMBL/GenBank/DDBJ whole genome shotgun (WGS) entry which is preliminary data.</text>
</comment>
<name>A0A3M2RK76_9GAMM</name>
<keyword evidence="3" id="KW-1185">Reference proteome</keyword>
<evidence type="ECO:0000259" key="1">
    <source>
        <dbReference type="Pfam" id="PF05618"/>
    </source>
</evidence>
<evidence type="ECO:0000313" key="3">
    <source>
        <dbReference type="Proteomes" id="UP000265903"/>
    </source>
</evidence>
<dbReference type="PANTHER" id="PTHR38037:SF2">
    <property type="entry name" value="ATP-DEPENDENT ZINC PROTEASE DOMAIN-CONTAINING PROTEIN-RELATED"/>
    <property type="match status" value="1"/>
</dbReference>
<dbReference type="PROSITE" id="PS51257">
    <property type="entry name" value="PROKAR_LIPOPROTEIN"/>
    <property type="match status" value="1"/>
</dbReference>
<dbReference type="Pfam" id="PF05618">
    <property type="entry name" value="Zn_protease"/>
    <property type="match status" value="1"/>
</dbReference>
<dbReference type="EMBL" id="QMDL01000001">
    <property type="protein sequence ID" value="RMJ05733.1"/>
    <property type="molecule type" value="Genomic_DNA"/>
</dbReference>
<dbReference type="PANTHER" id="PTHR38037">
    <property type="entry name" value="ZN_PROTEASE DOMAIN-CONTAINING PROTEIN"/>
    <property type="match status" value="1"/>
</dbReference>
<dbReference type="Proteomes" id="UP000265903">
    <property type="component" value="Unassembled WGS sequence"/>
</dbReference>
<proteinExistence type="predicted"/>
<dbReference type="OrthoDB" id="8546610at2"/>
<dbReference type="AlphaFoldDB" id="A0A3M2RK76"/>
<dbReference type="RefSeq" id="WP_114333233.1">
    <property type="nucleotide sequence ID" value="NZ_QMDL01000001.1"/>
</dbReference>
<organism evidence="2 3">
    <name type="scientific">Marinobacter litoralis</name>
    <dbReference type="NCBI Taxonomy" id="187981"/>
    <lineage>
        <taxon>Bacteria</taxon>
        <taxon>Pseudomonadati</taxon>
        <taxon>Pseudomonadota</taxon>
        <taxon>Gammaproteobacteria</taxon>
        <taxon>Pseudomonadales</taxon>
        <taxon>Marinobacteraceae</taxon>
        <taxon>Marinobacter</taxon>
    </lineage>
</organism>
<dbReference type="InterPro" id="IPR021109">
    <property type="entry name" value="Peptidase_aspartic_dom_sf"/>
</dbReference>